<dbReference type="GO" id="GO:0016655">
    <property type="term" value="F:oxidoreductase activity, acting on NAD(P)H, quinone or similar compound as acceptor"/>
    <property type="evidence" value="ECO:0007669"/>
    <property type="project" value="InterPro"/>
</dbReference>
<evidence type="ECO:0000256" key="2">
    <source>
        <dbReference type="ARBA" id="ARBA00022643"/>
    </source>
</evidence>
<evidence type="ECO:0000256" key="1">
    <source>
        <dbReference type="ARBA" id="ARBA00022630"/>
    </source>
</evidence>
<feature type="binding site" evidence="6">
    <location>
        <begin position="120"/>
        <end position="123"/>
    </location>
    <ligand>
        <name>FMN</name>
        <dbReference type="ChEBI" id="CHEBI:58210"/>
    </ligand>
</feature>
<dbReference type="AlphaFoldDB" id="A0A7T2GM16"/>
<reference evidence="8 9" key="1">
    <citation type="submission" date="2020-11" db="EMBL/GenBank/DDBJ databases">
        <title>Genome seq and assembly of Sphingosinicella sp.</title>
        <authorList>
            <person name="Chhetri G."/>
        </authorList>
    </citation>
    <scope>NUCLEOTIDE SEQUENCE [LARGE SCALE GENOMIC DNA]</scope>
    <source>
        <strain evidence="8 9">UDD2</strain>
    </source>
</reference>
<keyword evidence="4 6" id="KW-0520">NAD</keyword>
<protein>
    <recommendedName>
        <fullName evidence="6">FMN dependent NADH:quinone oxidoreductase</fullName>
        <ecNumber evidence="6">1.6.5.-</ecNumber>
    </recommendedName>
    <alternativeName>
        <fullName evidence="6">Azo-dye reductase</fullName>
    </alternativeName>
    <alternativeName>
        <fullName evidence="6">FMN-dependent NADH-azo compound oxidoreductase</fullName>
    </alternativeName>
    <alternativeName>
        <fullName evidence="6">FMN-dependent NADH-azoreductase</fullName>
        <ecNumber evidence="6">1.7.1.17</ecNumber>
    </alternativeName>
</protein>
<evidence type="ECO:0000259" key="7">
    <source>
        <dbReference type="Pfam" id="PF02525"/>
    </source>
</evidence>
<evidence type="ECO:0000256" key="3">
    <source>
        <dbReference type="ARBA" id="ARBA00023002"/>
    </source>
</evidence>
<name>A0A7T2GM16_9SPHN</name>
<feature type="binding site" evidence="6">
    <location>
        <position position="36"/>
    </location>
    <ligand>
        <name>FMN</name>
        <dbReference type="ChEBI" id="CHEBI:58210"/>
    </ligand>
</feature>
<dbReference type="Pfam" id="PF02525">
    <property type="entry name" value="Flavodoxin_2"/>
    <property type="match status" value="1"/>
</dbReference>
<accession>A0A7T2GM16</accession>
<feature type="binding site" evidence="6">
    <location>
        <begin position="42"/>
        <end position="44"/>
    </location>
    <ligand>
        <name>FMN</name>
        <dbReference type="ChEBI" id="CHEBI:58210"/>
    </ligand>
</feature>
<dbReference type="InterPro" id="IPR003680">
    <property type="entry name" value="Flavodoxin_fold"/>
</dbReference>
<organism evidence="8 9">
    <name type="scientific">Allosphingosinicella flava</name>
    <dbReference type="NCBI Taxonomy" id="2771430"/>
    <lineage>
        <taxon>Bacteria</taxon>
        <taxon>Pseudomonadati</taxon>
        <taxon>Pseudomonadota</taxon>
        <taxon>Alphaproteobacteria</taxon>
        <taxon>Sphingomonadales</taxon>
        <taxon>Sphingomonadaceae</taxon>
        <taxon>Allosphingosinicella</taxon>
    </lineage>
</organism>
<dbReference type="SUPFAM" id="SSF52218">
    <property type="entry name" value="Flavoproteins"/>
    <property type="match status" value="1"/>
</dbReference>
<evidence type="ECO:0000313" key="9">
    <source>
        <dbReference type="Proteomes" id="UP000594873"/>
    </source>
</evidence>
<dbReference type="InterPro" id="IPR029039">
    <property type="entry name" value="Flavoprotein-like_sf"/>
</dbReference>
<dbReference type="EC" id="1.7.1.17" evidence="6"/>
<dbReference type="GO" id="GO:0016652">
    <property type="term" value="F:oxidoreductase activity, acting on NAD(P)H as acceptor"/>
    <property type="evidence" value="ECO:0007669"/>
    <property type="project" value="UniProtKB-UniRule"/>
</dbReference>
<gene>
    <name evidence="6" type="primary">azoR</name>
    <name evidence="8" type="ORF">IC614_11845</name>
</gene>
<sequence length="234" mass="25123">MLFRRLQATPIDPYLTLRQVIRGDQAVANVLIINSSAQGDASVSSRLTREFAERVRAARPDAAIAVRDVGRDPVPHLVAETVAGIRGQPVTDAERAARTLSDTLVDELRAADILVIGAPMYNFGIPSTLKTWFDHVLRARVTFRYTENGPEGLMTGKKVIVIESRAGIYSEGEAAAMDAQEPHLRGMLGFMGLTDVAFVRVEGLAFGPEAADAAIKAANEALASLVEQEVALAA</sequence>
<dbReference type="InterPro" id="IPR023048">
    <property type="entry name" value="NADH:quinone_OxRdtase_FMN_depd"/>
</dbReference>
<comment type="catalytic activity">
    <reaction evidence="6">
        <text>2 a quinone + NADH + H(+) = 2 a 1,4-benzosemiquinone + NAD(+)</text>
        <dbReference type="Rhea" id="RHEA:65952"/>
        <dbReference type="ChEBI" id="CHEBI:15378"/>
        <dbReference type="ChEBI" id="CHEBI:57540"/>
        <dbReference type="ChEBI" id="CHEBI:57945"/>
        <dbReference type="ChEBI" id="CHEBI:132124"/>
        <dbReference type="ChEBI" id="CHEBI:134225"/>
    </reaction>
</comment>
<evidence type="ECO:0000313" key="8">
    <source>
        <dbReference type="EMBL" id="QPQ56359.1"/>
    </source>
</evidence>
<evidence type="ECO:0000256" key="5">
    <source>
        <dbReference type="ARBA" id="ARBA00048542"/>
    </source>
</evidence>
<evidence type="ECO:0000256" key="6">
    <source>
        <dbReference type="HAMAP-Rule" id="MF_01216"/>
    </source>
</evidence>
<dbReference type="GO" id="GO:0009055">
    <property type="term" value="F:electron transfer activity"/>
    <property type="evidence" value="ECO:0007669"/>
    <property type="project" value="UniProtKB-UniRule"/>
</dbReference>
<dbReference type="KEGG" id="sflv:IC614_11845"/>
<feature type="domain" description="Flavodoxin-like fold" evidence="7">
    <location>
        <begin position="29"/>
        <end position="224"/>
    </location>
</feature>
<keyword evidence="9" id="KW-1185">Reference proteome</keyword>
<comment type="caution">
    <text evidence="6">Lacks conserved residue(s) required for the propagation of feature annotation.</text>
</comment>
<dbReference type="EMBL" id="CP065592">
    <property type="protein sequence ID" value="QPQ56359.1"/>
    <property type="molecule type" value="Genomic_DNA"/>
</dbReference>
<comment type="function">
    <text evidence="6">Also exhibits azoreductase activity. Catalyzes the reductive cleavage of the azo bond in aromatic azo compounds to the corresponding amines.</text>
</comment>
<comment type="subunit">
    <text evidence="6">Homodimer.</text>
</comment>
<evidence type="ECO:0000256" key="4">
    <source>
        <dbReference type="ARBA" id="ARBA00023027"/>
    </source>
</evidence>
<keyword evidence="2 6" id="KW-0288">FMN</keyword>
<dbReference type="PANTHER" id="PTHR43741">
    <property type="entry name" value="FMN-DEPENDENT NADH-AZOREDUCTASE 1"/>
    <property type="match status" value="1"/>
</dbReference>
<comment type="cofactor">
    <cofactor evidence="6">
        <name>FMN</name>
        <dbReference type="ChEBI" id="CHEBI:58210"/>
    </cofactor>
    <text evidence="6">Binds 1 FMN per subunit.</text>
</comment>
<proteinExistence type="inferred from homology"/>
<comment type="function">
    <text evidence="6">Quinone reductase that provides resistance to thiol-specific stress caused by electrophilic quinones.</text>
</comment>
<dbReference type="Proteomes" id="UP000594873">
    <property type="component" value="Chromosome"/>
</dbReference>
<dbReference type="HAMAP" id="MF_01216">
    <property type="entry name" value="Azoreductase_type1"/>
    <property type="match status" value="1"/>
</dbReference>
<comment type="similarity">
    <text evidence="6">Belongs to the azoreductase type 1 family.</text>
</comment>
<dbReference type="GO" id="GO:0010181">
    <property type="term" value="F:FMN binding"/>
    <property type="evidence" value="ECO:0007669"/>
    <property type="project" value="UniProtKB-UniRule"/>
</dbReference>
<dbReference type="InterPro" id="IPR050104">
    <property type="entry name" value="FMN-dep_NADH:Q_OxRdtase_AzoR1"/>
</dbReference>
<dbReference type="EC" id="1.6.5.-" evidence="6"/>
<comment type="catalytic activity">
    <reaction evidence="5">
        <text>N,N-dimethyl-1,4-phenylenediamine + anthranilate + 2 NAD(+) = 2-(4-dimethylaminophenyl)diazenylbenzoate + 2 NADH + 2 H(+)</text>
        <dbReference type="Rhea" id="RHEA:55872"/>
        <dbReference type="ChEBI" id="CHEBI:15378"/>
        <dbReference type="ChEBI" id="CHEBI:15783"/>
        <dbReference type="ChEBI" id="CHEBI:16567"/>
        <dbReference type="ChEBI" id="CHEBI:57540"/>
        <dbReference type="ChEBI" id="CHEBI:57945"/>
        <dbReference type="ChEBI" id="CHEBI:71579"/>
        <dbReference type="EC" id="1.7.1.17"/>
    </reaction>
    <physiologicalReaction direction="right-to-left" evidence="5">
        <dbReference type="Rhea" id="RHEA:55874"/>
    </physiologicalReaction>
</comment>
<keyword evidence="1 6" id="KW-0285">Flavoprotein</keyword>
<keyword evidence="3 6" id="KW-0560">Oxidoreductase</keyword>
<dbReference type="Gene3D" id="3.40.50.360">
    <property type="match status" value="1"/>
</dbReference>
<dbReference type="PANTHER" id="PTHR43741:SF2">
    <property type="entry name" value="FMN-DEPENDENT NADH:QUINONE OXIDOREDUCTASE"/>
    <property type="match status" value="1"/>
</dbReference>